<dbReference type="STRING" id="1200352.A606_01340"/>
<evidence type="ECO:0000313" key="6">
    <source>
        <dbReference type="Proteomes" id="UP000014809"/>
    </source>
</evidence>
<evidence type="ECO:0000313" key="5">
    <source>
        <dbReference type="EMBL" id="AGP29923.1"/>
    </source>
</evidence>
<accession>S4XGZ7</accession>
<dbReference type="PANTHER" id="PTHR48081">
    <property type="entry name" value="AB HYDROLASE SUPERFAMILY PROTEIN C4A8.06C"/>
    <property type="match status" value="1"/>
</dbReference>
<dbReference type="PATRIC" id="fig|1200352.3.peg.268"/>
<keyword evidence="2 5" id="KW-0378">Hydrolase</keyword>
<dbReference type="EMBL" id="CP003696">
    <property type="protein sequence ID" value="AGP29923.1"/>
    <property type="molecule type" value="Genomic_DNA"/>
</dbReference>
<dbReference type="Pfam" id="PF07859">
    <property type="entry name" value="Abhydrolase_3"/>
    <property type="match status" value="1"/>
</dbReference>
<evidence type="ECO:0000256" key="3">
    <source>
        <dbReference type="PROSITE-ProRule" id="PRU10038"/>
    </source>
</evidence>
<protein>
    <submittedName>
        <fullName evidence="5">Putative alpha/beta hydrolase</fullName>
    </submittedName>
</protein>
<dbReference type="Proteomes" id="UP000014809">
    <property type="component" value="Chromosome"/>
</dbReference>
<dbReference type="KEGG" id="cter:A606_01340"/>
<dbReference type="AlphaFoldDB" id="S4XGZ7"/>
<dbReference type="Gene3D" id="3.40.50.1820">
    <property type="entry name" value="alpha/beta hydrolase"/>
    <property type="match status" value="1"/>
</dbReference>
<evidence type="ECO:0000256" key="1">
    <source>
        <dbReference type="ARBA" id="ARBA00010515"/>
    </source>
</evidence>
<keyword evidence="6" id="KW-1185">Reference proteome</keyword>
<evidence type="ECO:0000256" key="2">
    <source>
        <dbReference type="ARBA" id="ARBA00022801"/>
    </source>
</evidence>
<dbReference type="HOGENOM" id="CLU_012494_13_4_11"/>
<organism evidence="5 6">
    <name type="scientific">Corynebacterium terpenotabidum Y-11</name>
    <dbReference type="NCBI Taxonomy" id="1200352"/>
    <lineage>
        <taxon>Bacteria</taxon>
        <taxon>Bacillati</taxon>
        <taxon>Actinomycetota</taxon>
        <taxon>Actinomycetes</taxon>
        <taxon>Mycobacteriales</taxon>
        <taxon>Corynebacteriaceae</taxon>
        <taxon>Corynebacterium</taxon>
    </lineage>
</organism>
<dbReference type="InterPro" id="IPR013094">
    <property type="entry name" value="AB_hydrolase_3"/>
</dbReference>
<proteinExistence type="inferred from homology"/>
<sequence>MRLTAAQLHRTRHPLWSSADKVREHMALPRHSAPVPHEFYQVNHVVTDQVSVPAGTFTVHHLVPATDAPRDTPLDICVYLHGGAYINGLDDRHWSFLTDLAAGGMKVIVPDYGLAPGFGATAARDLLDTVLTRAAEEAAGTGHRLCLAGDSAGGGLALGWLLTTSRTGAAAAIDRIGLISPWLDVTCTTPGLDALIGSDPWLHPAGLRIAGAAWASEVGPDHPLVSPLTASDDLLQTLPDVGIWTGTRDILHADATVLTDRLAALDGRTGRADRTEVSPGAIHVHPLTRTPEGRAARRDIVAWLARRN</sequence>
<dbReference type="SUPFAM" id="SSF53474">
    <property type="entry name" value="alpha/beta-Hydrolases"/>
    <property type="match status" value="1"/>
</dbReference>
<gene>
    <name evidence="5" type="ORF">A606_01340</name>
</gene>
<dbReference type="InterPro" id="IPR050300">
    <property type="entry name" value="GDXG_lipolytic_enzyme"/>
</dbReference>
<dbReference type="InterPro" id="IPR029058">
    <property type="entry name" value="AB_hydrolase_fold"/>
</dbReference>
<comment type="similarity">
    <text evidence="1">Belongs to the 'GDXG' lipolytic enzyme family.</text>
</comment>
<feature type="active site" evidence="3">
    <location>
        <position position="151"/>
    </location>
</feature>
<evidence type="ECO:0000259" key="4">
    <source>
        <dbReference type="Pfam" id="PF07859"/>
    </source>
</evidence>
<feature type="domain" description="Alpha/beta hydrolase fold-3" evidence="4">
    <location>
        <begin position="78"/>
        <end position="284"/>
    </location>
</feature>
<name>S4XGZ7_9CORY</name>
<reference evidence="5 6" key="1">
    <citation type="submission" date="2012-06" db="EMBL/GenBank/DDBJ databases">
        <title>Complete genome sequence of Corynebacterium terpenotabidum Y-11 (=DSM 44721).</title>
        <authorList>
            <person name="Ruckert C."/>
            <person name="Albersmeier A."/>
            <person name="Al-Dilaimi A."/>
            <person name="Szczepanowski R."/>
            <person name="Kalinowski J."/>
        </authorList>
    </citation>
    <scope>NUCLEOTIDE SEQUENCE [LARGE SCALE GENOMIC DNA]</scope>
    <source>
        <strain evidence="5 6">Y-11</strain>
    </source>
</reference>
<dbReference type="PANTHER" id="PTHR48081:SF8">
    <property type="entry name" value="ALPHA_BETA HYDROLASE FOLD-3 DOMAIN-CONTAINING PROTEIN-RELATED"/>
    <property type="match status" value="1"/>
</dbReference>
<dbReference type="eggNOG" id="COG0657">
    <property type="taxonomic scope" value="Bacteria"/>
</dbReference>
<dbReference type="PROSITE" id="PS01174">
    <property type="entry name" value="LIPASE_GDXG_SER"/>
    <property type="match status" value="1"/>
</dbReference>
<dbReference type="GO" id="GO:0016787">
    <property type="term" value="F:hydrolase activity"/>
    <property type="evidence" value="ECO:0007669"/>
    <property type="project" value="UniProtKB-KW"/>
</dbReference>
<dbReference type="InterPro" id="IPR033140">
    <property type="entry name" value="Lipase_GDXG_put_SER_AS"/>
</dbReference>